<name>A0A7L4ZWJ0_9BACT</name>
<dbReference type="Proteomes" id="UP000326380">
    <property type="component" value="Unassembled WGS sequence"/>
</dbReference>
<keyword evidence="2" id="KW-1185">Reference proteome</keyword>
<reference evidence="1 2" key="1">
    <citation type="submission" date="2019-09" db="EMBL/GenBank/DDBJ databases">
        <title>Genome sequence of Hymenobacter sp. M3.</title>
        <authorList>
            <person name="Srinivasan S."/>
        </authorList>
    </citation>
    <scope>NUCLEOTIDE SEQUENCE [LARGE SCALE GENOMIC DNA]</scope>
    <source>
        <strain evidence="1 2">M3</strain>
    </source>
</reference>
<dbReference type="Pfam" id="PF14129">
    <property type="entry name" value="DUF4296"/>
    <property type="match status" value="1"/>
</dbReference>
<comment type="caution">
    <text evidence="1">The sequence shown here is derived from an EMBL/GenBank/DDBJ whole genome shotgun (WGS) entry which is preliminary data.</text>
</comment>
<dbReference type="RefSeq" id="WP_151080335.1">
    <property type="nucleotide sequence ID" value="NZ_CP047647.1"/>
</dbReference>
<dbReference type="AlphaFoldDB" id="A0A7L4ZWJ0"/>
<gene>
    <name evidence="1" type="ORF">F0P96_17965</name>
</gene>
<evidence type="ECO:0000313" key="2">
    <source>
        <dbReference type="Proteomes" id="UP000326380"/>
    </source>
</evidence>
<accession>A0A7L4ZWJ0</accession>
<organism evidence="1 2">
    <name type="scientific">Hymenobacter busanensis</name>
    <dbReference type="NCBI Taxonomy" id="2607656"/>
    <lineage>
        <taxon>Bacteria</taxon>
        <taxon>Pseudomonadati</taxon>
        <taxon>Bacteroidota</taxon>
        <taxon>Cytophagia</taxon>
        <taxon>Cytophagales</taxon>
        <taxon>Hymenobacteraceae</taxon>
        <taxon>Hymenobacter</taxon>
    </lineage>
</organism>
<sequence>MKTPLFAFLLVLLGLFSQCGRPEDPTPPANLLPRDKMVSMLIDVHLLESRVGAANLMQDSATALFDQQLQELYWRQEVSPEVFRASYEYYAIHDKDLEELYKVVIDSLEQREFRLQNK</sequence>
<evidence type="ECO:0000313" key="1">
    <source>
        <dbReference type="EMBL" id="KAA9327125.1"/>
    </source>
</evidence>
<proteinExistence type="predicted"/>
<dbReference type="EMBL" id="VTWU01000007">
    <property type="protein sequence ID" value="KAA9327125.1"/>
    <property type="molecule type" value="Genomic_DNA"/>
</dbReference>
<protein>
    <submittedName>
        <fullName evidence="1">DUF4296 domain-containing protein</fullName>
    </submittedName>
</protein>
<dbReference type="InterPro" id="IPR025381">
    <property type="entry name" value="DUF4296"/>
</dbReference>